<name>A0ABU6HH90_9RHOB</name>
<organism evidence="3 4">
    <name type="scientific">Mesobacterium hydrothermale</name>
    <dbReference type="NCBI Taxonomy" id="3111907"/>
    <lineage>
        <taxon>Bacteria</taxon>
        <taxon>Pseudomonadati</taxon>
        <taxon>Pseudomonadota</taxon>
        <taxon>Alphaproteobacteria</taxon>
        <taxon>Rhodobacterales</taxon>
        <taxon>Roseobacteraceae</taxon>
        <taxon>Mesobacterium</taxon>
    </lineage>
</organism>
<evidence type="ECO:0000256" key="1">
    <source>
        <dbReference type="ARBA" id="ARBA00004328"/>
    </source>
</evidence>
<proteinExistence type="predicted"/>
<accession>A0ABU6HH90</accession>
<gene>
    <name evidence="3" type="ORF">VK792_07835</name>
</gene>
<comment type="caution">
    <text evidence="3">The sequence shown here is derived from an EMBL/GenBank/DDBJ whole genome shotgun (WGS) entry which is preliminary data.</text>
</comment>
<dbReference type="NCBIfam" id="TIGR01554">
    <property type="entry name" value="major_cap_HK97"/>
    <property type="match status" value="1"/>
</dbReference>
<sequence length="418" mass="44440">MLASKRLELRRSEIRQSLAELANIETPSEDEVRKMGELDAEYRAKEVQYRAALVSEDEERREAGAELETREDRQYDDLVSKFELRQVVLNLDEGRALEGATAEVVQEMRAKGGFTGVPIPLEALEVRAGETVSSGTPDPRTTRPIVDRLFANSVATRMGVAVVNIGVGETEWPLVTGGATAGWAASENANVPGPSALTTEDKALKPDSTLGGHVRVTRKALKQSGAGLEQAIRRDLGNVMRVELDRAVFQGAGSGGEPLGIMAGQATYGIGTTAIDAAASYAAFRDVLTTFINANAIEGPSGVKLMVRPEVWQALDEDLIAGTSDTTWDRLTRRFGAGNIVLGTNALDAPSGDPAASDALLTCNAGIAPAFLGVWGGIDLIRDVYSGAQSGELRITALQTVDMQVPRSTGLHVLTGLQ</sequence>
<feature type="domain" description="Phage capsid-like C-terminal" evidence="2">
    <location>
        <begin position="142"/>
        <end position="415"/>
    </location>
</feature>
<dbReference type="Gene3D" id="3.30.2400.10">
    <property type="entry name" value="Major capsid protein gp5"/>
    <property type="match status" value="1"/>
</dbReference>
<dbReference type="SUPFAM" id="SSF56563">
    <property type="entry name" value="Major capsid protein gp5"/>
    <property type="match status" value="1"/>
</dbReference>
<evidence type="ECO:0000313" key="3">
    <source>
        <dbReference type="EMBL" id="MEC3861190.1"/>
    </source>
</evidence>
<dbReference type="EMBL" id="JAYLLH010000008">
    <property type="protein sequence ID" value="MEC3861190.1"/>
    <property type="molecule type" value="Genomic_DNA"/>
</dbReference>
<dbReference type="InterPro" id="IPR024455">
    <property type="entry name" value="Phage_capsid"/>
</dbReference>
<keyword evidence="4" id="KW-1185">Reference proteome</keyword>
<dbReference type="Pfam" id="PF05065">
    <property type="entry name" value="Phage_capsid"/>
    <property type="match status" value="1"/>
</dbReference>
<protein>
    <submittedName>
        <fullName evidence="3">Phage major capsid protein</fullName>
    </submittedName>
</protein>
<evidence type="ECO:0000259" key="2">
    <source>
        <dbReference type="Pfam" id="PF05065"/>
    </source>
</evidence>
<dbReference type="InterPro" id="IPR054612">
    <property type="entry name" value="Phage_capsid-like_C"/>
</dbReference>
<dbReference type="Proteomes" id="UP001348149">
    <property type="component" value="Unassembled WGS sequence"/>
</dbReference>
<reference evidence="3 4" key="1">
    <citation type="submission" date="2024-01" db="EMBL/GenBank/DDBJ databases">
        <title>Mesobacterium rodlantinim sp. nov., isolated from shallow sea hydrothermal systems off Kueishantao Island.</title>
        <authorList>
            <person name="Su Z."/>
            <person name="Tang K."/>
        </authorList>
    </citation>
    <scope>NUCLEOTIDE SEQUENCE [LARGE SCALE GENOMIC DNA]</scope>
    <source>
        <strain evidence="3 4">TK19101</strain>
    </source>
</reference>
<dbReference type="RefSeq" id="WP_326296905.1">
    <property type="nucleotide sequence ID" value="NZ_JAYLLH010000008.1"/>
</dbReference>
<comment type="subcellular location">
    <subcellularLocation>
        <location evidence="1">Virion</location>
    </subcellularLocation>
</comment>
<evidence type="ECO:0000313" key="4">
    <source>
        <dbReference type="Proteomes" id="UP001348149"/>
    </source>
</evidence>